<evidence type="ECO:0000256" key="2">
    <source>
        <dbReference type="ARBA" id="ARBA00023125"/>
    </source>
</evidence>
<gene>
    <name evidence="9" type="ORF">BDP27DRAFT_929857</name>
</gene>
<evidence type="ECO:0000256" key="7">
    <source>
        <dbReference type="SAM" id="MobiDB-lite"/>
    </source>
</evidence>
<feature type="DNA-binding region" description="Homeobox" evidence="5">
    <location>
        <begin position="67"/>
        <end position="126"/>
    </location>
</feature>
<feature type="compositionally biased region" description="Polar residues" evidence="7">
    <location>
        <begin position="25"/>
        <end position="63"/>
    </location>
</feature>
<evidence type="ECO:0000256" key="5">
    <source>
        <dbReference type="PROSITE-ProRule" id="PRU00108"/>
    </source>
</evidence>
<dbReference type="PANTHER" id="PTHR24324">
    <property type="entry name" value="HOMEOBOX PROTEIN HHEX"/>
    <property type="match status" value="1"/>
</dbReference>
<dbReference type="InterPro" id="IPR051000">
    <property type="entry name" value="Homeobox_DNA-bind_prot"/>
</dbReference>
<dbReference type="InterPro" id="IPR009057">
    <property type="entry name" value="Homeodomain-like_sf"/>
</dbReference>
<evidence type="ECO:0000259" key="8">
    <source>
        <dbReference type="PROSITE" id="PS50071"/>
    </source>
</evidence>
<dbReference type="OrthoDB" id="6159439at2759"/>
<dbReference type="AlphaFoldDB" id="A0A9P5PRH3"/>
<dbReference type="CDD" id="cd00086">
    <property type="entry name" value="homeodomain"/>
    <property type="match status" value="1"/>
</dbReference>
<keyword evidence="4 5" id="KW-0539">Nucleus</keyword>
<dbReference type="GO" id="GO:0030154">
    <property type="term" value="P:cell differentiation"/>
    <property type="evidence" value="ECO:0007669"/>
    <property type="project" value="TreeGrafter"/>
</dbReference>
<dbReference type="InterPro" id="IPR057939">
    <property type="entry name" value="TRF2_HOY1_PH"/>
</dbReference>
<protein>
    <recommendedName>
        <fullName evidence="8">Homeobox domain-containing protein</fullName>
    </recommendedName>
</protein>
<feature type="domain" description="Homeobox" evidence="8">
    <location>
        <begin position="65"/>
        <end position="125"/>
    </location>
</feature>
<dbReference type="Proteomes" id="UP000772434">
    <property type="component" value="Unassembled WGS sequence"/>
</dbReference>
<evidence type="ECO:0000313" key="9">
    <source>
        <dbReference type="EMBL" id="KAF9067212.1"/>
    </source>
</evidence>
<dbReference type="GO" id="GO:0000978">
    <property type="term" value="F:RNA polymerase II cis-regulatory region sequence-specific DNA binding"/>
    <property type="evidence" value="ECO:0007669"/>
    <property type="project" value="TreeGrafter"/>
</dbReference>
<accession>A0A9P5PRH3</accession>
<dbReference type="EMBL" id="JADNRY010000076">
    <property type="protein sequence ID" value="KAF9067212.1"/>
    <property type="molecule type" value="Genomic_DNA"/>
</dbReference>
<dbReference type="InterPro" id="IPR001356">
    <property type="entry name" value="HD"/>
</dbReference>
<dbReference type="SUPFAM" id="SSF46689">
    <property type="entry name" value="Homeodomain-like"/>
    <property type="match status" value="1"/>
</dbReference>
<dbReference type="Pfam" id="PF00046">
    <property type="entry name" value="Homeodomain"/>
    <property type="match status" value="1"/>
</dbReference>
<keyword evidence="10" id="KW-1185">Reference proteome</keyword>
<proteinExistence type="predicted"/>
<dbReference type="PANTHER" id="PTHR24324:SF5">
    <property type="entry name" value="HEMATOPOIETICALLY-EXPRESSED HOMEOBOX PROTEIN HHEX"/>
    <property type="match status" value="1"/>
</dbReference>
<keyword evidence="2 5" id="KW-0238">DNA-binding</keyword>
<keyword evidence="3 5" id="KW-0371">Homeobox</keyword>
<dbReference type="GO" id="GO:0006357">
    <property type="term" value="P:regulation of transcription by RNA polymerase II"/>
    <property type="evidence" value="ECO:0007669"/>
    <property type="project" value="TreeGrafter"/>
</dbReference>
<feature type="compositionally biased region" description="Basic residues" evidence="7">
    <location>
        <begin position="1"/>
        <end position="10"/>
    </location>
</feature>
<comment type="caution">
    <text evidence="9">The sequence shown here is derived from an EMBL/GenBank/DDBJ whole genome shotgun (WGS) entry which is preliminary data.</text>
</comment>
<dbReference type="Pfam" id="PF24818">
    <property type="entry name" value="PH_TRF2_HOY1"/>
    <property type="match status" value="1"/>
</dbReference>
<dbReference type="PROSITE" id="PS50071">
    <property type="entry name" value="HOMEOBOX_2"/>
    <property type="match status" value="1"/>
</dbReference>
<feature type="region of interest" description="Disordered" evidence="7">
    <location>
        <begin position="1"/>
        <end position="74"/>
    </location>
</feature>
<evidence type="ECO:0000256" key="4">
    <source>
        <dbReference type="ARBA" id="ARBA00023242"/>
    </source>
</evidence>
<dbReference type="Gene3D" id="1.10.10.60">
    <property type="entry name" value="Homeodomain-like"/>
    <property type="match status" value="1"/>
</dbReference>
<comment type="subcellular location">
    <subcellularLocation>
        <location evidence="1 5 6">Nucleus</location>
    </subcellularLocation>
</comment>
<evidence type="ECO:0000256" key="6">
    <source>
        <dbReference type="RuleBase" id="RU000682"/>
    </source>
</evidence>
<sequence length="469" mass="51820">MPSTRPRRGTLHIQPNAVRAEEDSIVSSSAITTDSPVTPLVSPSSDTNDDGNLSAGSDSNPSGRSREKRKRSRVTPEQLIHLERFFAVDRSPTAARRREISDLLGMQERQTQIWFQNRRAKAKMLDGKARDRASTDLDMSVSCDVDLHNIIHEDDAVTFIPCTALSVGTWRRIASAVSKHDLVAYVCESKQALAWFILSGGNGFKMEIPFNRIIGTEFTHTSSGVAHVVFNLSEPPIFYLEYPTVPRPDGSMKLSWRQCSDWTEGNQATQVLRHDLLGSAPQLSHLVHQLKLSRADGNIPLISTSYKGELISSLEIPAPPLAGLLGPSSHSSHYGSPSSDEVDTRLGIIPDTGQAHQSTNFEYNPHIPDSPALSSVYDDILDQRLERYSNTLHQPRTNILTGVPVSRLSAARPFSATSDAFPSMYPDDVNIAQSLQNPRRHTWANIPVYSPPSPPLLTTSFYPATDFIY</sequence>
<reference evidence="9" key="1">
    <citation type="submission" date="2020-11" db="EMBL/GenBank/DDBJ databases">
        <authorList>
            <consortium name="DOE Joint Genome Institute"/>
            <person name="Ahrendt S."/>
            <person name="Riley R."/>
            <person name="Andreopoulos W."/>
            <person name="Labutti K."/>
            <person name="Pangilinan J."/>
            <person name="Ruiz-Duenas F.J."/>
            <person name="Barrasa J.M."/>
            <person name="Sanchez-Garcia M."/>
            <person name="Camarero S."/>
            <person name="Miyauchi S."/>
            <person name="Serrano A."/>
            <person name="Linde D."/>
            <person name="Babiker R."/>
            <person name="Drula E."/>
            <person name="Ayuso-Fernandez I."/>
            <person name="Pacheco R."/>
            <person name="Padilla G."/>
            <person name="Ferreira P."/>
            <person name="Barriuso J."/>
            <person name="Kellner H."/>
            <person name="Castanera R."/>
            <person name="Alfaro M."/>
            <person name="Ramirez L."/>
            <person name="Pisabarro A.G."/>
            <person name="Kuo A."/>
            <person name="Tritt A."/>
            <person name="Lipzen A."/>
            <person name="He G."/>
            <person name="Yan M."/>
            <person name="Ng V."/>
            <person name="Cullen D."/>
            <person name="Martin F."/>
            <person name="Rosso M.-N."/>
            <person name="Henrissat B."/>
            <person name="Hibbett D."/>
            <person name="Martinez A.T."/>
            <person name="Grigoriev I.V."/>
        </authorList>
    </citation>
    <scope>NUCLEOTIDE SEQUENCE</scope>
    <source>
        <strain evidence="9">AH 40177</strain>
    </source>
</reference>
<evidence type="ECO:0000256" key="3">
    <source>
        <dbReference type="ARBA" id="ARBA00023155"/>
    </source>
</evidence>
<dbReference type="GO" id="GO:0005634">
    <property type="term" value="C:nucleus"/>
    <property type="evidence" value="ECO:0007669"/>
    <property type="project" value="UniProtKB-SubCell"/>
</dbReference>
<organism evidence="9 10">
    <name type="scientific">Rhodocollybia butyracea</name>
    <dbReference type="NCBI Taxonomy" id="206335"/>
    <lineage>
        <taxon>Eukaryota</taxon>
        <taxon>Fungi</taxon>
        <taxon>Dikarya</taxon>
        <taxon>Basidiomycota</taxon>
        <taxon>Agaricomycotina</taxon>
        <taxon>Agaricomycetes</taxon>
        <taxon>Agaricomycetidae</taxon>
        <taxon>Agaricales</taxon>
        <taxon>Marasmiineae</taxon>
        <taxon>Omphalotaceae</taxon>
        <taxon>Rhodocollybia</taxon>
    </lineage>
</organism>
<name>A0A9P5PRH3_9AGAR</name>
<evidence type="ECO:0000256" key="1">
    <source>
        <dbReference type="ARBA" id="ARBA00004123"/>
    </source>
</evidence>
<dbReference type="SMART" id="SM00389">
    <property type="entry name" value="HOX"/>
    <property type="match status" value="1"/>
</dbReference>
<evidence type="ECO:0000313" key="10">
    <source>
        <dbReference type="Proteomes" id="UP000772434"/>
    </source>
</evidence>